<organism evidence="2 3">
    <name type="scientific">Microbacterium oxydans</name>
    <dbReference type="NCBI Taxonomy" id="82380"/>
    <lineage>
        <taxon>Bacteria</taxon>
        <taxon>Bacillati</taxon>
        <taxon>Actinomycetota</taxon>
        <taxon>Actinomycetes</taxon>
        <taxon>Micrococcales</taxon>
        <taxon>Microbacteriaceae</taxon>
        <taxon>Microbacterium</taxon>
    </lineage>
</organism>
<dbReference type="PATRIC" id="fig|82380.11.peg.2448"/>
<evidence type="ECO:0000313" key="2">
    <source>
        <dbReference type="EMBL" id="KJL28929.1"/>
    </source>
</evidence>
<reference evidence="2 3" key="1">
    <citation type="submission" date="2015-02" db="EMBL/GenBank/DDBJ databases">
        <title>Draft genome sequences of ten Microbacterium spp. with emphasis on heavy metal contaminated environments.</title>
        <authorList>
            <person name="Corretto E."/>
        </authorList>
    </citation>
    <scope>NUCLEOTIDE SEQUENCE [LARGE SCALE GENOMIC DNA]</scope>
    <source>
        <strain evidence="2 3">BEL4b</strain>
    </source>
</reference>
<dbReference type="EMBL" id="JYIW01000025">
    <property type="protein sequence ID" value="KJL28929.1"/>
    <property type="molecule type" value="Genomic_DNA"/>
</dbReference>
<sequence length="48" mass="5078">MTVASRRAKRAHGGSDRALHLAPVADRLEPDGRTIMQSAPEPLAVIAS</sequence>
<name>A0A0F0L8C2_9MICO</name>
<accession>A0A0F0L8C2</accession>
<comment type="caution">
    <text evidence="2">The sequence shown here is derived from an EMBL/GenBank/DDBJ whole genome shotgun (WGS) entry which is preliminary data.</text>
</comment>
<evidence type="ECO:0000256" key="1">
    <source>
        <dbReference type="SAM" id="MobiDB-lite"/>
    </source>
</evidence>
<evidence type="ECO:0000313" key="3">
    <source>
        <dbReference type="Proteomes" id="UP000033640"/>
    </source>
</evidence>
<feature type="compositionally biased region" description="Basic residues" evidence="1">
    <location>
        <begin position="1"/>
        <end position="12"/>
    </location>
</feature>
<gene>
    <name evidence="2" type="ORF">RS83_02411</name>
</gene>
<proteinExistence type="predicted"/>
<feature type="region of interest" description="Disordered" evidence="1">
    <location>
        <begin position="1"/>
        <end position="20"/>
    </location>
</feature>
<dbReference type="AlphaFoldDB" id="A0A0F0L8C2"/>
<dbReference type="RefSeq" id="WP_156153196.1">
    <property type="nucleotide sequence ID" value="NZ_JYIW01000025.1"/>
</dbReference>
<dbReference type="Proteomes" id="UP000033640">
    <property type="component" value="Unassembled WGS sequence"/>
</dbReference>
<protein>
    <submittedName>
        <fullName evidence="2">Uncharacterized protein</fullName>
    </submittedName>
</protein>